<gene>
    <name evidence="1" type="ORF">R1flu_026651</name>
</gene>
<dbReference type="EMBL" id="JBHFFA010000008">
    <property type="protein sequence ID" value="KAL2608078.1"/>
    <property type="molecule type" value="Genomic_DNA"/>
</dbReference>
<dbReference type="InterPro" id="IPR043128">
    <property type="entry name" value="Rev_trsase/Diguanyl_cyclase"/>
</dbReference>
<dbReference type="InterPro" id="IPR043502">
    <property type="entry name" value="DNA/RNA_pol_sf"/>
</dbReference>
<accession>A0ABD1XGI9</accession>
<dbReference type="InterPro" id="IPR053134">
    <property type="entry name" value="RNA-dir_DNA_polymerase"/>
</dbReference>
<evidence type="ECO:0008006" key="3">
    <source>
        <dbReference type="Google" id="ProtNLM"/>
    </source>
</evidence>
<protein>
    <recommendedName>
        <fullName evidence="3">Reverse transcriptase domain-containing protein</fullName>
    </recommendedName>
</protein>
<dbReference type="Gene3D" id="3.30.70.270">
    <property type="match status" value="1"/>
</dbReference>
<sequence length="359" mass="41123">MGEEKSTKNTKKLCECGVLEVEKNIEGVYEEVGFEDTLEEFGRIGIGDDEKVMLNYSRELYSIIKAIQVPKVLVETKYKTVAKKVKLVAILLPSDSKEQMEKASREKSLRNPRKIGHKFIEATQGELKIGTDGTLLLAKKLQFREMLKRHGKAFAFKPHEIGCVDPSVMTPMIIFTMPHVPWDLCPILVPRALLPKLMELLKEKMRMKILEPSFASYFSRWFIMPKKNGSLRFIQDMQLVNVMTIRNARVGPIVDEYAKVFAGRAIYSMGDLYSGYDQFQLAEGSRDVTTMKTQLGLVRMCTLPQDVTNAMAHMMSKMNKVLQDFIPKKQCLSSMMFQTRHAERKTKMIQWIRGTTDAM</sequence>
<dbReference type="CDD" id="cd01647">
    <property type="entry name" value="RT_LTR"/>
    <property type="match status" value="1"/>
</dbReference>
<dbReference type="Gene3D" id="3.10.10.10">
    <property type="entry name" value="HIV Type 1 Reverse Transcriptase, subunit A, domain 1"/>
    <property type="match status" value="1"/>
</dbReference>
<comment type="caution">
    <text evidence="1">The sequence shown here is derived from an EMBL/GenBank/DDBJ whole genome shotgun (WGS) entry which is preliminary data.</text>
</comment>
<dbReference type="Proteomes" id="UP001605036">
    <property type="component" value="Unassembled WGS sequence"/>
</dbReference>
<name>A0ABD1XGI9_9MARC</name>
<dbReference type="PANTHER" id="PTHR24559:SF444">
    <property type="entry name" value="REVERSE TRANSCRIPTASE DOMAIN-CONTAINING PROTEIN"/>
    <property type="match status" value="1"/>
</dbReference>
<dbReference type="SUPFAM" id="SSF56672">
    <property type="entry name" value="DNA/RNA polymerases"/>
    <property type="match status" value="1"/>
</dbReference>
<reference evidence="1 2" key="1">
    <citation type="submission" date="2024-09" db="EMBL/GenBank/DDBJ databases">
        <title>Chromosome-scale assembly of Riccia fluitans.</title>
        <authorList>
            <person name="Paukszto L."/>
            <person name="Sawicki J."/>
            <person name="Karawczyk K."/>
            <person name="Piernik-Szablinska J."/>
            <person name="Szczecinska M."/>
            <person name="Mazdziarz M."/>
        </authorList>
    </citation>
    <scope>NUCLEOTIDE SEQUENCE [LARGE SCALE GENOMIC DNA]</scope>
    <source>
        <strain evidence="1">Rf_01</strain>
        <tissue evidence="1">Aerial parts of the thallus</tissue>
    </source>
</reference>
<dbReference type="AlphaFoldDB" id="A0ABD1XGI9"/>
<keyword evidence="2" id="KW-1185">Reference proteome</keyword>
<dbReference type="PANTHER" id="PTHR24559">
    <property type="entry name" value="TRANSPOSON TY3-I GAG-POL POLYPROTEIN"/>
    <property type="match status" value="1"/>
</dbReference>
<evidence type="ECO:0000313" key="2">
    <source>
        <dbReference type="Proteomes" id="UP001605036"/>
    </source>
</evidence>
<proteinExistence type="predicted"/>
<organism evidence="1 2">
    <name type="scientific">Riccia fluitans</name>
    <dbReference type="NCBI Taxonomy" id="41844"/>
    <lineage>
        <taxon>Eukaryota</taxon>
        <taxon>Viridiplantae</taxon>
        <taxon>Streptophyta</taxon>
        <taxon>Embryophyta</taxon>
        <taxon>Marchantiophyta</taxon>
        <taxon>Marchantiopsida</taxon>
        <taxon>Marchantiidae</taxon>
        <taxon>Marchantiales</taxon>
        <taxon>Ricciaceae</taxon>
        <taxon>Riccia</taxon>
    </lineage>
</organism>
<evidence type="ECO:0000313" key="1">
    <source>
        <dbReference type="EMBL" id="KAL2608078.1"/>
    </source>
</evidence>